<feature type="domain" description="HTH tetR-type" evidence="5">
    <location>
        <begin position="6"/>
        <end position="66"/>
    </location>
</feature>
<feature type="DNA-binding region" description="H-T-H motif" evidence="4">
    <location>
        <begin position="29"/>
        <end position="48"/>
    </location>
</feature>
<dbReference type="AlphaFoldDB" id="A0A3S1DKG4"/>
<dbReference type="InterPro" id="IPR001647">
    <property type="entry name" value="HTH_TetR"/>
</dbReference>
<evidence type="ECO:0000256" key="1">
    <source>
        <dbReference type="ARBA" id="ARBA00023015"/>
    </source>
</evidence>
<keyword evidence="2 4" id="KW-0238">DNA-binding</keyword>
<dbReference type="InterPro" id="IPR009057">
    <property type="entry name" value="Homeodomain-like_sf"/>
</dbReference>
<keyword evidence="7" id="KW-1185">Reference proteome</keyword>
<accession>A0A3S1DKG4</accession>
<dbReference type="Pfam" id="PF00440">
    <property type="entry name" value="TetR_N"/>
    <property type="match status" value="1"/>
</dbReference>
<evidence type="ECO:0000313" key="6">
    <source>
        <dbReference type="EMBL" id="RUT41433.1"/>
    </source>
</evidence>
<comment type="caution">
    <text evidence="6">The sequence shown here is derived from an EMBL/GenBank/DDBJ whole genome shotgun (WGS) entry which is preliminary data.</text>
</comment>
<dbReference type="GO" id="GO:0003677">
    <property type="term" value="F:DNA binding"/>
    <property type="evidence" value="ECO:0007669"/>
    <property type="project" value="UniProtKB-UniRule"/>
</dbReference>
<dbReference type="PROSITE" id="PS50977">
    <property type="entry name" value="HTH_TETR_2"/>
    <property type="match status" value="1"/>
</dbReference>
<dbReference type="InterPro" id="IPR041612">
    <property type="entry name" value="YfiR_C"/>
</dbReference>
<dbReference type="Proteomes" id="UP000279446">
    <property type="component" value="Unassembled WGS sequence"/>
</dbReference>
<organism evidence="6 7">
    <name type="scientific">Paenibacillus anaericanus</name>
    <dbReference type="NCBI Taxonomy" id="170367"/>
    <lineage>
        <taxon>Bacteria</taxon>
        <taxon>Bacillati</taxon>
        <taxon>Bacillota</taxon>
        <taxon>Bacilli</taxon>
        <taxon>Bacillales</taxon>
        <taxon>Paenibacillaceae</taxon>
        <taxon>Paenibacillus</taxon>
    </lineage>
</organism>
<evidence type="ECO:0000256" key="2">
    <source>
        <dbReference type="ARBA" id="ARBA00023125"/>
    </source>
</evidence>
<dbReference type="SUPFAM" id="SSF46689">
    <property type="entry name" value="Homeodomain-like"/>
    <property type="match status" value="1"/>
</dbReference>
<evidence type="ECO:0000259" key="5">
    <source>
        <dbReference type="PROSITE" id="PS50977"/>
    </source>
</evidence>
<protein>
    <submittedName>
        <fullName evidence="6">TetR/AcrR family transcriptional regulator</fullName>
    </submittedName>
</protein>
<dbReference type="PRINTS" id="PR00455">
    <property type="entry name" value="HTHTETR"/>
</dbReference>
<dbReference type="Gene3D" id="1.10.10.60">
    <property type="entry name" value="Homeodomain-like"/>
    <property type="match status" value="1"/>
</dbReference>
<dbReference type="PROSITE" id="PS01081">
    <property type="entry name" value="HTH_TETR_1"/>
    <property type="match status" value="1"/>
</dbReference>
<keyword evidence="1" id="KW-0805">Transcription regulation</keyword>
<dbReference type="Gene3D" id="1.10.357.10">
    <property type="entry name" value="Tetracycline Repressor, domain 2"/>
    <property type="match status" value="1"/>
</dbReference>
<dbReference type="OrthoDB" id="9814703at2"/>
<name>A0A3S1DKG4_9BACL</name>
<dbReference type="InterPro" id="IPR023772">
    <property type="entry name" value="DNA-bd_HTH_TetR-type_CS"/>
</dbReference>
<dbReference type="PANTHER" id="PTHR47506">
    <property type="entry name" value="TRANSCRIPTIONAL REGULATORY PROTEIN"/>
    <property type="match status" value="1"/>
</dbReference>
<gene>
    <name evidence="6" type="ORF">EJP82_23505</name>
</gene>
<dbReference type="EMBL" id="RZNY01000030">
    <property type="protein sequence ID" value="RUT41433.1"/>
    <property type="molecule type" value="Genomic_DNA"/>
</dbReference>
<reference evidence="6 7" key="1">
    <citation type="submission" date="2018-12" db="EMBL/GenBank/DDBJ databases">
        <authorList>
            <person name="Sun L."/>
            <person name="Chen Z."/>
        </authorList>
    </citation>
    <scope>NUCLEOTIDE SEQUENCE [LARGE SCALE GENOMIC DNA]</scope>
    <source>
        <strain evidence="6 7">DSM 15890</strain>
    </source>
</reference>
<evidence type="ECO:0000313" key="7">
    <source>
        <dbReference type="Proteomes" id="UP000279446"/>
    </source>
</evidence>
<evidence type="ECO:0000256" key="4">
    <source>
        <dbReference type="PROSITE-ProRule" id="PRU00335"/>
    </source>
</evidence>
<dbReference type="Pfam" id="PF17922">
    <property type="entry name" value="TetR_C_17"/>
    <property type="match status" value="1"/>
</dbReference>
<sequence>MTRKATQKRSLILQGAVNVFVRKGYNAATMQDIVEECGISRGGLYLYFDSTEAIFLALLTENSQSMEQEFEQMISEGLSFKDMMGHFFKEQKTELLEADNSMMTATYEFFLAHKNDQDRSFLQQQFELSVSSLTKALEYGVTRNEVHINNIEQVVRHIILTIEGIRIYALSVGISQHMLDEQIEMLKSLLFTPSLDLE</sequence>
<dbReference type="PANTHER" id="PTHR47506:SF6">
    <property type="entry name" value="HTH-TYPE TRANSCRIPTIONAL REPRESSOR NEMR"/>
    <property type="match status" value="1"/>
</dbReference>
<evidence type="ECO:0000256" key="3">
    <source>
        <dbReference type="ARBA" id="ARBA00023163"/>
    </source>
</evidence>
<proteinExistence type="predicted"/>
<dbReference type="RefSeq" id="WP_127194501.1">
    <property type="nucleotide sequence ID" value="NZ_RZNY01000030.1"/>
</dbReference>
<keyword evidence="3" id="KW-0804">Transcription</keyword>